<dbReference type="EMBL" id="CP017141">
    <property type="protein sequence ID" value="AOM79607.1"/>
    <property type="molecule type" value="Genomic_DNA"/>
</dbReference>
<proteinExistence type="predicted"/>
<dbReference type="Proteomes" id="UP000094313">
    <property type="component" value="Chromosome"/>
</dbReference>
<feature type="transmembrane region" description="Helical" evidence="1">
    <location>
        <begin position="68"/>
        <end position="88"/>
    </location>
</feature>
<evidence type="ECO:0000313" key="3">
    <source>
        <dbReference type="Proteomes" id="UP000094313"/>
    </source>
</evidence>
<keyword evidence="1" id="KW-0812">Transmembrane</keyword>
<keyword evidence="1" id="KW-1133">Transmembrane helix</keyword>
<gene>
    <name evidence="2" type="ORF">BFS30_22075</name>
</gene>
<reference evidence="2 3" key="1">
    <citation type="submission" date="2016-08" db="EMBL/GenBank/DDBJ databases">
        <authorList>
            <person name="Seilhamer J.J."/>
        </authorList>
    </citation>
    <scope>NUCLEOTIDE SEQUENCE [LARGE SCALE GENOMIC DNA]</scope>
    <source>
        <strain evidence="2 3">DX4</strain>
    </source>
</reference>
<accession>A0A1D7QLS4</accession>
<dbReference type="KEGG" id="psty:BFS30_22075"/>
<evidence type="ECO:0000313" key="2">
    <source>
        <dbReference type="EMBL" id="AOM79607.1"/>
    </source>
</evidence>
<organism evidence="2 3">
    <name type="scientific">Pedobacter steynii</name>
    <dbReference type="NCBI Taxonomy" id="430522"/>
    <lineage>
        <taxon>Bacteria</taxon>
        <taxon>Pseudomonadati</taxon>
        <taxon>Bacteroidota</taxon>
        <taxon>Sphingobacteriia</taxon>
        <taxon>Sphingobacteriales</taxon>
        <taxon>Sphingobacteriaceae</taxon>
        <taxon>Pedobacter</taxon>
    </lineage>
</organism>
<dbReference type="OrthoDB" id="799646at2"/>
<evidence type="ECO:0000256" key="1">
    <source>
        <dbReference type="SAM" id="Phobius"/>
    </source>
</evidence>
<sequence>MFIKLFHFLSLFAYLNIIAYEAGDTSLNQKQSTFAGDSVLEFVLDDLLDIPMHNYEDDIKIPNENYRLFHTGIYILPAIIVLLSFFLFKQIGKLIVIEHPLYKTKSVCLPSYYSHLFRLKPF</sequence>
<keyword evidence="1" id="KW-0472">Membrane</keyword>
<keyword evidence="3" id="KW-1185">Reference proteome</keyword>
<dbReference type="RefSeq" id="WP_069381269.1">
    <property type="nucleotide sequence ID" value="NZ_CP017141.1"/>
</dbReference>
<protein>
    <submittedName>
        <fullName evidence="2">Uncharacterized protein</fullName>
    </submittedName>
</protein>
<name>A0A1D7QLS4_9SPHI</name>
<dbReference type="AlphaFoldDB" id="A0A1D7QLS4"/>